<evidence type="ECO:0000256" key="1">
    <source>
        <dbReference type="SAM" id="MobiDB-lite"/>
    </source>
</evidence>
<dbReference type="InterPro" id="IPR011600">
    <property type="entry name" value="Pept_C14_caspase"/>
</dbReference>
<dbReference type="PROSITE" id="PS50208">
    <property type="entry name" value="CASPASE_P20"/>
    <property type="match status" value="1"/>
</dbReference>
<dbReference type="InterPro" id="IPR029030">
    <property type="entry name" value="Caspase-like_dom_sf"/>
</dbReference>
<protein>
    <submittedName>
        <fullName evidence="4">Caspase family protein</fullName>
    </submittedName>
</protein>
<dbReference type="Proteomes" id="UP000808146">
    <property type="component" value="Unassembled WGS sequence"/>
</dbReference>
<dbReference type="InterPro" id="IPR001309">
    <property type="entry name" value="Pept_C14_p20"/>
</dbReference>
<gene>
    <name evidence="4" type="ORF">IPN75_15920</name>
</gene>
<feature type="region of interest" description="Disordered" evidence="1">
    <location>
        <begin position="315"/>
        <end position="334"/>
    </location>
</feature>
<accession>A0A9D7QLU9</accession>
<dbReference type="SUPFAM" id="SSF52129">
    <property type="entry name" value="Caspase-like"/>
    <property type="match status" value="1"/>
</dbReference>
<proteinExistence type="predicted"/>
<evidence type="ECO:0000259" key="3">
    <source>
        <dbReference type="PROSITE" id="PS50208"/>
    </source>
</evidence>
<dbReference type="Gene3D" id="3.40.50.1460">
    <property type="match status" value="1"/>
</dbReference>
<dbReference type="EMBL" id="JADKBR010000019">
    <property type="protein sequence ID" value="MBK8891752.1"/>
    <property type="molecule type" value="Genomic_DNA"/>
</dbReference>
<evidence type="ECO:0000313" key="5">
    <source>
        <dbReference type="Proteomes" id="UP000808146"/>
    </source>
</evidence>
<dbReference type="InterPro" id="IPR052039">
    <property type="entry name" value="Caspase-related_regulators"/>
</dbReference>
<feature type="domain" description="Caspase family p20" evidence="3">
    <location>
        <begin position="34"/>
        <end position="166"/>
    </location>
</feature>
<name>A0A9D7QLU9_9RHOO</name>
<dbReference type="PANTHER" id="PTHR22576:SF37">
    <property type="entry name" value="MUCOSA-ASSOCIATED LYMPHOID TISSUE LYMPHOMA TRANSLOCATION PROTEIN 1"/>
    <property type="match status" value="1"/>
</dbReference>
<organism evidence="4 5">
    <name type="scientific">Candidatus Dechloromonas phosphorivorans</name>
    <dbReference type="NCBI Taxonomy" id="2899244"/>
    <lineage>
        <taxon>Bacteria</taxon>
        <taxon>Pseudomonadati</taxon>
        <taxon>Pseudomonadota</taxon>
        <taxon>Betaproteobacteria</taxon>
        <taxon>Rhodocyclales</taxon>
        <taxon>Azonexaceae</taxon>
        <taxon>Dechloromonas</taxon>
    </lineage>
</organism>
<feature type="chain" id="PRO_5039416294" evidence="2">
    <location>
        <begin position="30"/>
        <end position="455"/>
    </location>
</feature>
<reference evidence="4" key="1">
    <citation type="submission" date="2020-10" db="EMBL/GenBank/DDBJ databases">
        <title>Connecting structure to function with the recovery of over 1000 high-quality activated sludge metagenome-assembled genomes encoding full-length rRNA genes using long-read sequencing.</title>
        <authorList>
            <person name="Singleton C.M."/>
            <person name="Petriglieri F."/>
            <person name="Kristensen J.M."/>
            <person name="Kirkegaard R.H."/>
            <person name="Michaelsen T.Y."/>
            <person name="Andersen M.H."/>
            <person name="Karst S.M."/>
            <person name="Dueholm M.S."/>
            <person name="Nielsen P.H."/>
            <person name="Albertsen M."/>
        </authorList>
    </citation>
    <scope>NUCLEOTIDE SEQUENCE</scope>
    <source>
        <strain evidence="4">OdNE_18-Q3-R46-58_BAT3C.305</strain>
    </source>
</reference>
<evidence type="ECO:0000313" key="4">
    <source>
        <dbReference type="EMBL" id="MBK8891752.1"/>
    </source>
</evidence>
<sequence length="455" mass="48208">MPSTVVSALSSRLLRALAMALVCVAIATAASARGQRIALVIGNGNYQQPDLPKLANPTNDAEDIARALRGFGFEVIERKNQTLEGMNQAIAEFGSKIGGSEAALFYYAGHGIQVKNQNYLIPVNARIESEASVPYQGVNLNQVLDEMDNGKSGANIVMLDACRNNPITGKFRSGQSRGLASPGSAPKGTVIVYATDPGNVASDGTGRNGLFTAGLLTAFKGKDLTLDGVLTTASAEVEKASGQTQTPYVNGPKTLQKSFHFQVTVEPGRGEIEKTFWTSIERSNDAADFEAYLQKYPNGSYKALAENRLKKLRADQRAPAATPPAAPPHAGFAAGSSSAFDGRWAVTLVCEDVGEGGKVAKGYTYNFFSDVKEGRLTAQKGETGTPGSLTWVGVIKADGSAEINSSGLTANPDYAVGHARPSSPYSYRMRGTFTPTSGKATRIELRPCEATFFKN</sequence>
<dbReference type="PANTHER" id="PTHR22576">
    <property type="entry name" value="MUCOSA ASSOCIATED LYMPHOID TISSUE LYMPHOMA TRANSLOCATION PROTEIN 1/PARACASPASE"/>
    <property type="match status" value="1"/>
</dbReference>
<dbReference type="Pfam" id="PF00656">
    <property type="entry name" value="Peptidase_C14"/>
    <property type="match status" value="1"/>
</dbReference>
<feature type="signal peptide" evidence="2">
    <location>
        <begin position="1"/>
        <end position="29"/>
    </location>
</feature>
<evidence type="ECO:0000256" key="2">
    <source>
        <dbReference type="SAM" id="SignalP"/>
    </source>
</evidence>
<dbReference type="AlphaFoldDB" id="A0A9D7QLU9"/>
<comment type="caution">
    <text evidence="4">The sequence shown here is derived from an EMBL/GenBank/DDBJ whole genome shotgun (WGS) entry which is preliminary data.</text>
</comment>
<dbReference type="GO" id="GO:0004197">
    <property type="term" value="F:cysteine-type endopeptidase activity"/>
    <property type="evidence" value="ECO:0007669"/>
    <property type="project" value="InterPro"/>
</dbReference>
<dbReference type="GO" id="GO:0006508">
    <property type="term" value="P:proteolysis"/>
    <property type="evidence" value="ECO:0007669"/>
    <property type="project" value="InterPro"/>
</dbReference>
<keyword evidence="2" id="KW-0732">Signal</keyword>